<protein>
    <submittedName>
        <fullName evidence="3">DUF805 domain-containing protein</fullName>
    </submittedName>
</protein>
<dbReference type="Proteomes" id="UP000450676">
    <property type="component" value="Unassembled WGS sequence"/>
</dbReference>
<keyword evidence="4" id="KW-1185">Reference proteome</keyword>
<accession>A0A7X4KR19</accession>
<comment type="caution">
    <text evidence="3">The sequence shown here is derived from an EMBL/GenBank/DDBJ whole genome shotgun (WGS) entry which is preliminary data.</text>
</comment>
<sequence length="191" mass="20683">MNTPNPYSAPSADLSGLAPGKDQTYEPKLFAWRGRIGRLRYMAYLFAASLANMIPVTILMGVLGAAGILSSNQDAIVAISTLLYLPLLVLSFVLAKRRFNDVNRSGWFSLLLWVPLVNFIVSLYLVFARGDEGDNDFGPAPSPNTLLIKIVGLVFPVLFMVGIIGLMAAVTIPAYQSYVQKAQARSASQGL</sequence>
<dbReference type="RefSeq" id="WP_161075197.1">
    <property type="nucleotide sequence ID" value="NZ_CP086370.1"/>
</dbReference>
<evidence type="ECO:0000313" key="3">
    <source>
        <dbReference type="EMBL" id="MYN10916.1"/>
    </source>
</evidence>
<feature type="transmembrane region" description="Helical" evidence="2">
    <location>
        <begin position="43"/>
        <end position="69"/>
    </location>
</feature>
<dbReference type="InterPro" id="IPR008523">
    <property type="entry name" value="DUF805"/>
</dbReference>
<dbReference type="Gene3D" id="3.30.700.10">
    <property type="entry name" value="Glycoprotein, Type 4 Pilin"/>
    <property type="match status" value="1"/>
</dbReference>
<keyword evidence="2" id="KW-0812">Transmembrane</keyword>
<feature type="transmembrane region" description="Helical" evidence="2">
    <location>
        <begin position="75"/>
        <end position="95"/>
    </location>
</feature>
<dbReference type="EMBL" id="WWCU01000048">
    <property type="protein sequence ID" value="MYN10916.1"/>
    <property type="molecule type" value="Genomic_DNA"/>
</dbReference>
<evidence type="ECO:0000256" key="2">
    <source>
        <dbReference type="SAM" id="Phobius"/>
    </source>
</evidence>
<evidence type="ECO:0000313" key="4">
    <source>
        <dbReference type="Proteomes" id="UP000450676"/>
    </source>
</evidence>
<feature type="transmembrane region" description="Helical" evidence="2">
    <location>
        <begin position="107"/>
        <end position="127"/>
    </location>
</feature>
<evidence type="ECO:0000256" key="1">
    <source>
        <dbReference type="SAM" id="MobiDB-lite"/>
    </source>
</evidence>
<dbReference type="PANTHER" id="PTHR34980">
    <property type="entry name" value="INNER MEMBRANE PROTEIN-RELATED-RELATED"/>
    <property type="match status" value="1"/>
</dbReference>
<keyword evidence="2" id="KW-1133">Transmembrane helix</keyword>
<keyword evidence="2" id="KW-0472">Membrane</keyword>
<feature type="region of interest" description="Disordered" evidence="1">
    <location>
        <begin position="1"/>
        <end position="20"/>
    </location>
</feature>
<gene>
    <name evidence="3" type="ORF">GTP77_26715</name>
</gene>
<dbReference type="AlphaFoldDB" id="A0A7X4KR19"/>
<feature type="transmembrane region" description="Helical" evidence="2">
    <location>
        <begin position="147"/>
        <end position="175"/>
    </location>
</feature>
<name>A0A7X4KR19_9BURK</name>
<proteinExistence type="predicted"/>
<reference evidence="3 4" key="1">
    <citation type="submission" date="2019-12" db="EMBL/GenBank/DDBJ databases">
        <title>Novel species isolated from a subtropical stream in China.</title>
        <authorList>
            <person name="Lu H."/>
        </authorList>
    </citation>
    <scope>NUCLEOTIDE SEQUENCE [LARGE SCALE GENOMIC DNA]</scope>
    <source>
        <strain evidence="3 4">FT127W</strain>
    </source>
</reference>
<organism evidence="3 4">
    <name type="scientific">Pseudoduganella aquatica</name>
    <dbReference type="NCBI Taxonomy" id="2660641"/>
    <lineage>
        <taxon>Bacteria</taxon>
        <taxon>Pseudomonadati</taxon>
        <taxon>Pseudomonadota</taxon>
        <taxon>Betaproteobacteria</taxon>
        <taxon>Burkholderiales</taxon>
        <taxon>Oxalobacteraceae</taxon>
        <taxon>Telluria group</taxon>
        <taxon>Pseudoduganella</taxon>
    </lineage>
</organism>
<dbReference type="GO" id="GO:0005886">
    <property type="term" value="C:plasma membrane"/>
    <property type="evidence" value="ECO:0007669"/>
    <property type="project" value="TreeGrafter"/>
</dbReference>
<dbReference type="Pfam" id="PF05656">
    <property type="entry name" value="DUF805"/>
    <property type="match status" value="1"/>
</dbReference>